<organism evidence="1 2">
    <name type="scientific">Shackletoniella antarctica</name>
    <dbReference type="NCBI Taxonomy" id="268115"/>
    <lineage>
        <taxon>Bacteria</taxon>
        <taxon>Bacillati</taxon>
        <taxon>Cyanobacteriota</taxon>
        <taxon>Cyanophyceae</taxon>
        <taxon>Oculatellales</taxon>
        <taxon>Oculatellaceae</taxon>
        <taxon>Shackletoniella</taxon>
    </lineage>
</organism>
<dbReference type="SUPFAM" id="SSF47598">
    <property type="entry name" value="Ribbon-helix-helix"/>
    <property type="match status" value="1"/>
</dbReference>
<dbReference type="Proteomes" id="UP000249081">
    <property type="component" value="Unassembled WGS sequence"/>
</dbReference>
<dbReference type="GO" id="GO:0006355">
    <property type="term" value="P:regulation of DNA-templated transcription"/>
    <property type="evidence" value="ECO:0007669"/>
    <property type="project" value="InterPro"/>
</dbReference>
<evidence type="ECO:0000313" key="2">
    <source>
        <dbReference type="Proteomes" id="UP000249081"/>
    </source>
</evidence>
<gene>
    <name evidence="1" type="ORF">DCF17_00300</name>
</gene>
<reference evidence="2" key="1">
    <citation type="submission" date="2018-04" db="EMBL/GenBank/DDBJ databases">
        <authorList>
            <person name="Cornet L."/>
        </authorList>
    </citation>
    <scope>NUCLEOTIDE SEQUENCE [LARGE SCALE GENOMIC DNA]</scope>
</reference>
<dbReference type="EMBL" id="QBMN01000001">
    <property type="protein sequence ID" value="PZO45824.1"/>
    <property type="molecule type" value="Genomic_DNA"/>
</dbReference>
<dbReference type="InterPro" id="IPR010985">
    <property type="entry name" value="Ribbon_hlx_hlx"/>
</dbReference>
<dbReference type="AlphaFoldDB" id="A0A2W4WL26"/>
<proteinExistence type="predicted"/>
<evidence type="ECO:0000313" key="1">
    <source>
        <dbReference type="EMBL" id="PZO45824.1"/>
    </source>
</evidence>
<accession>A0A2W4WL26</accession>
<evidence type="ECO:0008006" key="3">
    <source>
        <dbReference type="Google" id="ProtNLM"/>
    </source>
</evidence>
<sequence length="71" mass="7887">MTKTCGLGSISVLRQEGPTMTTPDNSTPERIVRFTVDMPESLHEQLSQKADHYGKKKAMVVRLAIAQTLKD</sequence>
<comment type="caution">
    <text evidence="1">The sequence shown here is derived from an EMBL/GenBank/DDBJ whole genome shotgun (WGS) entry which is preliminary data.</text>
</comment>
<protein>
    <recommendedName>
        <fullName evidence="3">CopG family transcriptional regulator</fullName>
    </recommendedName>
</protein>
<reference evidence="1 2" key="2">
    <citation type="submission" date="2018-06" db="EMBL/GenBank/DDBJ databases">
        <title>Metagenomic assembly of (sub)arctic Cyanobacteria and their associated microbiome from non-axenic cultures.</title>
        <authorList>
            <person name="Baurain D."/>
        </authorList>
    </citation>
    <scope>NUCLEOTIDE SEQUENCE [LARGE SCALE GENOMIC DNA]</scope>
    <source>
        <strain evidence="1">ULC041bin1</strain>
    </source>
</reference>
<name>A0A2W4WL26_9CYAN</name>